<accession>A0A7X5PDM6</accession>
<feature type="coiled-coil region" evidence="1">
    <location>
        <begin position="53"/>
        <end position="80"/>
    </location>
</feature>
<dbReference type="AlphaFoldDB" id="A0A7X5PDM6"/>
<name>A0A7X5PDM6_CLOSG</name>
<feature type="non-terminal residue" evidence="2">
    <location>
        <position position="130"/>
    </location>
</feature>
<evidence type="ECO:0000256" key="1">
    <source>
        <dbReference type="SAM" id="Coils"/>
    </source>
</evidence>
<sequence>TIEEAQAAIDKLESSDIKIELQKRLDTTNKVSQMDLAIQARDAVEKLDRYINYADIMNNLDELKDLYKDAEKAINRLDNSSQYKSRMDKAKGYMDVMETLAKYKENAEKNNILASEKEMTELISKANQLS</sequence>
<protein>
    <submittedName>
        <fullName evidence="2">Uncharacterized protein</fullName>
    </submittedName>
</protein>
<evidence type="ECO:0000313" key="3">
    <source>
        <dbReference type="Proteomes" id="UP000486601"/>
    </source>
</evidence>
<feature type="non-terminal residue" evidence="2">
    <location>
        <position position="1"/>
    </location>
</feature>
<comment type="caution">
    <text evidence="2">The sequence shown here is derived from an EMBL/GenBank/DDBJ whole genome shotgun (WGS) entry which is preliminary data.</text>
</comment>
<dbReference type="Proteomes" id="UP000486601">
    <property type="component" value="Unassembled WGS sequence"/>
</dbReference>
<dbReference type="EMBL" id="SXCS01000050">
    <property type="protein sequence ID" value="NFR63842.1"/>
    <property type="molecule type" value="Genomic_DNA"/>
</dbReference>
<evidence type="ECO:0000313" key="2">
    <source>
        <dbReference type="EMBL" id="NFR63842.1"/>
    </source>
</evidence>
<gene>
    <name evidence="2" type="ORF">FDF70_20885</name>
</gene>
<organism evidence="2 3">
    <name type="scientific">Clostridium sporogenes</name>
    <dbReference type="NCBI Taxonomy" id="1509"/>
    <lineage>
        <taxon>Bacteria</taxon>
        <taxon>Bacillati</taxon>
        <taxon>Bacillota</taxon>
        <taxon>Clostridia</taxon>
        <taxon>Eubacteriales</taxon>
        <taxon>Clostridiaceae</taxon>
        <taxon>Clostridium</taxon>
    </lineage>
</organism>
<keyword evidence="1" id="KW-0175">Coiled coil</keyword>
<reference evidence="2 3" key="1">
    <citation type="submission" date="2019-04" db="EMBL/GenBank/DDBJ databases">
        <title>Genome sequencing of Clostridium botulinum Groups I-IV and Clostridium butyricum.</title>
        <authorList>
            <person name="Brunt J."/>
            <person name="Van Vliet A.H.M."/>
            <person name="Stringer S.C."/>
            <person name="Carter A.T."/>
            <person name="Peck M.W."/>
        </authorList>
    </citation>
    <scope>NUCLEOTIDE SEQUENCE [LARGE SCALE GENOMIC DNA]</scope>
    <source>
        <strain evidence="2 3">IFR 18/108</strain>
    </source>
</reference>
<proteinExistence type="predicted"/>